<proteinExistence type="predicted"/>
<dbReference type="OrthoDB" id="949044at2"/>
<accession>A0A4Y8WS43</accession>
<dbReference type="InterPro" id="IPR008984">
    <property type="entry name" value="SMAD_FHA_dom_sf"/>
</dbReference>
<dbReference type="AlphaFoldDB" id="A0A4Y8WS43"/>
<dbReference type="SUPFAM" id="SSF49879">
    <property type="entry name" value="SMAD/FHA domain"/>
    <property type="match status" value="1"/>
</dbReference>
<dbReference type="PROSITE" id="PS50006">
    <property type="entry name" value="FHA_DOMAIN"/>
    <property type="match status" value="1"/>
</dbReference>
<reference evidence="1 2" key="1">
    <citation type="submission" date="2019-03" db="EMBL/GenBank/DDBJ databases">
        <title>Porphyromonas levii Isolated from the Uterus of Dairy Cows.</title>
        <authorList>
            <person name="Francis A.M."/>
        </authorList>
    </citation>
    <scope>NUCLEOTIDE SEQUENCE [LARGE SCALE GENOMIC DNA]</scope>
    <source>
        <strain evidence="1 2">AF5678</strain>
    </source>
</reference>
<dbReference type="RefSeq" id="WP_026215637.1">
    <property type="nucleotide sequence ID" value="NZ_CP197400.1"/>
</dbReference>
<dbReference type="InterPro" id="IPR000253">
    <property type="entry name" value="FHA_dom"/>
</dbReference>
<comment type="caution">
    <text evidence="1">The sequence shown here is derived from an EMBL/GenBank/DDBJ whole genome shotgun (WGS) entry which is preliminary data.</text>
</comment>
<evidence type="ECO:0000313" key="2">
    <source>
        <dbReference type="Proteomes" id="UP000297225"/>
    </source>
</evidence>
<keyword evidence="2" id="KW-1185">Reference proteome</keyword>
<dbReference type="CDD" id="cd00060">
    <property type="entry name" value="FHA"/>
    <property type="match status" value="1"/>
</dbReference>
<dbReference type="GeneID" id="66797247"/>
<evidence type="ECO:0000313" key="1">
    <source>
        <dbReference type="EMBL" id="TFH97110.1"/>
    </source>
</evidence>
<dbReference type="EMBL" id="SPNC01000007">
    <property type="protein sequence ID" value="TFH97110.1"/>
    <property type="molecule type" value="Genomic_DNA"/>
</dbReference>
<gene>
    <name evidence="1" type="ORF">E4P47_01035</name>
</gene>
<organism evidence="1 2">
    <name type="scientific">Porphyromonas levii</name>
    <dbReference type="NCBI Taxonomy" id="28114"/>
    <lineage>
        <taxon>Bacteria</taxon>
        <taxon>Pseudomonadati</taxon>
        <taxon>Bacteroidota</taxon>
        <taxon>Bacteroidia</taxon>
        <taxon>Bacteroidales</taxon>
        <taxon>Porphyromonadaceae</taxon>
        <taxon>Porphyromonas</taxon>
    </lineage>
</organism>
<dbReference type="STRING" id="1122973.GCA_000379925_00988"/>
<protein>
    <submittedName>
        <fullName evidence="1">FHA domain-containing protein</fullName>
    </submittedName>
</protein>
<dbReference type="Proteomes" id="UP000297225">
    <property type="component" value="Unassembled WGS sequence"/>
</dbReference>
<dbReference type="Gene3D" id="2.60.200.20">
    <property type="match status" value="1"/>
</dbReference>
<dbReference type="Pfam" id="PF00498">
    <property type="entry name" value="FHA"/>
    <property type="match status" value="1"/>
</dbReference>
<sequence length="187" mass="20547">MKYEVSCPYCGATLVGSMPKDSAGSLRIICDECKQPVVVYQTAAEALQHRERGVKSVSIEGAQFDKETTYLEIIETEFTKPQNLRIPEGKSLFGRFNPKSTAQLQVLTADPSIDRQHAYFMLNKKGKLEVMDNDSMTGTFVNGGEIGKGERRRLASGDVLTFGATTAIVHLAGEEANEDEADYFLGL</sequence>
<name>A0A4Y8WS43_9PORP</name>